<feature type="transmembrane region" description="Helical" evidence="5">
    <location>
        <begin position="1087"/>
        <end position="1105"/>
    </location>
</feature>
<dbReference type="SMART" id="SM00268">
    <property type="entry name" value="ACTIN"/>
    <property type="match status" value="1"/>
</dbReference>
<feature type="transmembrane region" description="Helical" evidence="5">
    <location>
        <begin position="891"/>
        <end position="911"/>
    </location>
</feature>
<dbReference type="EMBL" id="JAGTJS010000003">
    <property type="protein sequence ID" value="KAH7272879.1"/>
    <property type="molecule type" value="Genomic_DNA"/>
</dbReference>
<dbReference type="CDD" id="cd10206">
    <property type="entry name" value="ASKHA_NBD_Arp8-like"/>
    <property type="match status" value="1"/>
</dbReference>
<evidence type="ECO:0000256" key="1">
    <source>
        <dbReference type="ARBA" id="ARBA00004141"/>
    </source>
</evidence>
<comment type="caution">
    <text evidence="6">The sequence shown here is derived from an EMBL/GenBank/DDBJ whole genome shotgun (WGS) entry which is preliminary data.</text>
</comment>
<evidence type="ECO:0000256" key="4">
    <source>
        <dbReference type="SAM" id="MobiDB-lite"/>
    </source>
</evidence>
<keyword evidence="5" id="KW-0472">Membrane</keyword>
<name>A0A9P9L282_FUSSL</name>
<evidence type="ECO:0000313" key="7">
    <source>
        <dbReference type="Proteomes" id="UP000736672"/>
    </source>
</evidence>
<dbReference type="Gene3D" id="3.30.420.580">
    <property type="match status" value="1"/>
</dbReference>
<feature type="transmembrane region" description="Helical" evidence="5">
    <location>
        <begin position="1053"/>
        <end position="1080"/>
    </location>
</feature>
<dbReference type="InterPro" id="IPR004000">
    <property type="entry name" value="Actin"/>
</dbReference>
<dbReference type="Proteomes" id="UP000736672">
    <property type="component" value="Unassembled WGS sequence"/>
</dbReference>
<accession>A0A9P9L282</accession>
<comment type="similarity">
    <text evidence="3">Belongs to the actin family.</text>
</comment>
<feature type="transmembrane region" description="Helical" evidence="5">
    <location>
        <begin position="931"/>
        <end position="951"/>
    </location>
</feature>
<dbReference type="PANTHER" id="PTHR23524">
    <property type="entry name" value="TRANSPORTER, PUTATIVE (AFU_ORTHOLOGUE AFUA_8G04850)-RELATED"/>
    <property type="match status" value="1"/>
</dbReference>
<dbReference type="Gene3D" id="3.90.640.10">
    <property type="entry name" value="Actin, Chain A, domain 4"/>
    <property type="match status" value="1"/>
</dbReference>
<dbReference type="Pfam" id="PF00022">
    <property type="entry name" value="Actin"/>
    <property type="match status" value="2"/>
</dbReference>
<gene>
    <name evidence="6" type="ORF">B0J15DRAFT_387878</name>
</gene>
<sequence length="1259" mass="137879">MVGKVSERVLLREGLERTDNGMKLTTWPDVTPINQKNYYTDYMKRDDQVLALRLQSDATRDRLVQSARDRDRALSKTANGELPLPVADLAEEDGATTPSTGMDPSRVIVIHPGSQNLRIGFASDALPRTIPMTLATKFPQTESEMYEALPRRQFEAKTTDQQYGEEWAKKYQKMCNDLKIDMRANKRKVLPNSKELVQTFNRRTEPELIQKHNDPLEIEWTDIDTLEDPESLASCFIGNQAQRVPDDSNPKFKLWWPIQHGSWNEDGYTSQEHLYDDFETLLDKALRQELGLKTNSEWQQYSCVFVIPDLYDKRYVEQVLRSCMTWFEFSRICFVQESMAATFGAGYTQACVVDVGAQKTSVTCVEDGLCIEDSRINLKYGGYDITDTFVKMMLYDNFPYQDMNLRRRYDFLLAEELKIKHCTMSQADISVQLFQFHVRAPNQPTRKYQFKTYDEVILAPMGVYDPAIFDNSTKLRGRRKLVDRSYNAYDVDIPDDPSSAAQLAILALVQPSITSNANGFTQSQLDVSTPSKEKAQFNFLGKDGVGSGTPMGSHAGSPAPEGASTPVPPAFVFSGKDKEGANGGSPAPNGTRAAGTPIPGQNAQPPAGMFVDAAARTAKSMAAERDAVLPVAPLDIAILTSIQNAAKGDEKKLRDLLGSIMVIGGGAKIPHFTVVLEEKIKARRPDLYDRILVSRSARDMDEQVVTWKGASVFAKLSTNDSWITPFEFERLGARTLHHKVLWACSVSFVITDLIGQKEGVGDVVGTLGFADELVALVACPGWGLVSDRLGVRWVAVIGYAIIGMSLALFVQARAIYPQLLLARVLFAVGASAATSDEDDANARFKALRTARNSVAFSVESEATITQDRYTHSVSENGSTDSNDKAGRPSKLAGFVGLFTGCGALVALVLFLPLPVRFGAIDDVTPADAVSYSFYVVSVVAFAVAIFVAIGLRNIKGEEGKGWSVLLGLKKDHDSDSHERRKLVPYLHLMKDSVFLGFTDSRIALGYLGGFVARASSVAISLFIPLFVNTFFINNGFCKGDPHDSSPELKEECRAAYVLSSILTGVAQLMGLICAPIFGYVASRTGRINSPIVVSTICGIVGYIILPQLSSPEIKNVDGRGGSPAIFLVVSLLGISQIGAIVCSLGSLGRGVLAVELPRTARHEPLLQPDEHESTDDESEPLMTISTDQEAASRIRLKGSIAGVYSLCGGVAILLLTKLGGLLFDRLSNGAPFYMMAIFNAVLLAATLGMDASRAFARRF</sequence>
<dbReference type="GO" id="GO:0016020">
    <property type="term" value="C:membrane"/>
    <property type="evidence" value="ECO:0007669"/>
    <property type="project" value="UniProtKB-SubCell"/>
</dbReference>
<feature type="transmembrane region" description="Helical" evidence="5">
    <location>
        <begin position="793"/>
        <end position="816"/>
    </location>
</feature>
<protein>
    <recommendedName>
        <fullName evidence="8">Actin-related protein 8</fullName>
    </recommendedName>
</protein>
<evidence type="ECO:0000256" key="3">
    <source>
        <dbReference type="RuleBase" id="RU000487"/>
    </source>
</evidence>
<feature type="transmembrane region" description="Helical" evidence="5">
    <location>
        <begin position="1125"/>
        <end position="1148"/>
    </location>
</feature>
<keyword evidence="5" id="KW-1133">Transmembrane helix</keyword>
<evidence type="ECO:0000256" key="5">
    <source>
        <dbReference type="SAM" id="Phobius"/>
    </source>
</evidence>
<organism evidence="6 7">
    <name type="scientific">Fusarium solani</name>
    <name type="common">Filamentous fungus</name>
    <dbReference type="NCBI Taxonomy" id="169388"/>
    <lineage>
        <taxon>Eukaryota</taxon>
        <taxon>Fungi</taxon>
        <taxon>Dikarya</taxon>
        <taxon>Ascomycota</taxon>
        <taxon>Pezizomycotina</taxon>
        <taxon>Sordariomycetes</taxon>
        <taxon>Hypocreomycetidae</taxon>
        <taxon>Hypocreales</taxon>
        <taxon>Nectriaceae</taxon>
        <taxon>Fusarium</taxon>
        <taxon>Fusarium solani species complex</taxon>
    </lineage>
</organism>
<keyword evidence="2" id="KW-0325">Glycoprotein</keyword>
<evidence type="ECO:0008006" key="8">
    <source>
        <dbReference type="Google" id="ProtNLM"/>
    </source>
</evidence>
<dbReference type="PANTHER" id="PTHR23524:SF1">
    <property type="entry name" value="MRH DOMAIN-CONTAINING PROTEIN-RELATED"/>
    <property type="match status" value="1"/>
</dbReference>
<reference evidence="6" key="1">
    <citation type="journal article" date="2021" name="Nat. Commun.">
        <title>Genetic determinants of endophytism in the Arabidopsis root mycobiome.</title>
        <authorList>
            <person name="Mesny F."/>
            <person name="Miyauchi S."/>
            <person name="Thiergart T."/>
            <person name="Pickel B."/>
            <person name="Atanasova L."/>
            <person name="Karlsson M."/>
            <person name="Huettel B."/>
            <person name="Barry K.W."/>
            <person name="Haridas S."/>
            <person name="Chen C."/>
            <person name="Bauer D."/>
            <person name="Andreopoulos W."/>
            <person name="Pangilinan J."/>
            <person name="LaButti K."/>
            <person name="Riley R."/>
            <person name="Lipzen A."/>
            <person name="Clum A."/>
            <person name="Drula E."/>
            <person name="Henrissat B."/>
            <person name="Kohler A."/>
            <person name="Grigoriev I.V."/>
            <person name="Martin F.M."/>
            <person name="Hacquard S."/>
        </authorList>
    </citation>
    <scope>NUCLEOTIDE SEQUENCE</scope>
    <source>
        <strain evidence="6">FSSC 5 MPI-SDFR-AT-0091</strain>
    </source>
</reference>
<dbReference type="InterPro" id="IPR043129">
    <property type="entry name" value="ATPase_NBD"/>
</dbReference>
<dbReference type="Pfam" id="PF07690">
    <property type="entry name" value="MFS_1"/>
    <property type="match status" value="1"/>
</dbReference>
<feature type="transmembrane region" description="Helical" evidence="5">
    <location>
        <begin position="1229"/>
        <end position="1249"/>
    </location>
</feature>
<dbReference type="SUPFAM" id="SSF103473">
    <property type="entry name" value="MFS general substrate transporter"/>
    <property type="match status" value="2"/>
</dbReference>
<keyword evidence="7" id="KW-1185">Reference proteome</keyword>
<evidence type="ECO:0000256" key="2">
    <source>
        <dbReference type="ARBA" id="ARBA00023180"/>
    </source>
</evidence>
<dbReference type="AlphaFoldDB" id="A0A9P9L282"/>
<dbReference type="Gene3D" id="3.30.420.40">
    <property type="match status" value="2"/>
</dbReference>
<feature type="region of interest" description="Disordered" evidence="4">
    <location>
        <begin position="539"/>
        <end position="607"/>
    </location>
</feature>
<dbReference type="Gene3D" id="1.20.1250.20">
    <property type="entry name" value="MFS general substrate transporter like domains"/>
    <property type="match status" value="2"/>
</dbReference>
<feature type="transmembrane region" description="Helical" evidence="5">
    <location>
        <begin position="1203"/>
        <end position="1223"/>
    </location>
</feature>
<proteinExistence type="inferred from homology"/>
<dbReference type="GO" id="GO:0022857">
    <property type="term" value="F:transmembrane transporter activity"/>
    <property type="evidence" value="ECO:0007669"/>
    <property type="project" value="InterPro"/>
</dbReference>
<dbReference type="FunFam" id="3.30.420.40:FF:000232">
    <property type="entry name" value="Actin-related protein 8"/>
    <property type="match status" value="1"/>
</dbReference>
<dbReference type="InterPro" id="IPR011701">
    <property type="entry name" value="MFS"/>
</dbReference>
<dbReference type="SUPFAM" id="SSF53067">
    <property type="entry name" value="Actin-like ATPase domain"/>
    <property type="match status" value="2"/>
</dbReference>
<evidence type="ECO:0000313" key="6">
    <source>
        <dbReference type="EMBL" id="KAH7272879.1"/>
    </source>
</evidence>
<feature type="transmembrane region" description="Helical" evidence="5">
    <location>
        <begin position="1010"/>
        <end position="1033"/>
    </location>
</feature>
<dbReference type="OrthoDB" id="5572108at2759"/>
<comment type="subcellular location">
    <subcellularLocation>
        <location evidence="1">Membrane</location>
        <topology evidence="1">Multi-pass membrane protein</topology>
    </subcellularLocation>
</comment>
<dbReference type="InterPro" id="IPR036259">
    <property type="entry name" value="MFS_trans_sf"/>
</dbReference>
<keyword evidence="5" id="KW-0812">Transmembrane</keyword>
<dbReference type="CDD" id="cd06174">
    <property type="entry name" value="MFS"/>
    <property type="match status" value="1"/>
</dbReference>